<feature type="compositionally biased region" description="Basic and acidic residues" evidence="1">
    <location>
        <begin position="187"/>
        <end position="202"/>
    </location>
</feature>
<feature type="compositionally biased region" description="Basic and acidic residues" evidence="1">
    <location>
        <begin position="294"/>
        <end position="303"/>
    </location>
</feature>
<organism evidence="2 3">
    <name type="scientific">Lates calcarifer</name>
    <name type="common">Barramundi</name>
    <name type="synonym">Holocentrus calcarifer</name>
    <dbReference type="NCBI Taxonomy" id="8187"/>
    <lineage>
        <taxon>Eukaryota</taxon>
        <taxon>Metazoa</taxon>
        <taxon>Chordata</taxon>
        <taxon>Craniata</taxon>
        <taxon>Vertebrata</taxon>
        <taxon>Euteleostomi</taxon>
        <taxon>Actinopterygii</taxon>
        <taxon>Neopterygii</taxon>
        <taxon>Teleostei</taxon>
        <taxon>Neoteleostei</taxon>
        <taxon>Acanthomorphata</taxon>
        <taxon>Carangaria</taxon>
        <taxon>Carangaria incertae sedis</taxon>
        <taxon>Centropomidae</taxon>
        <taxon>Lates</taxon>
    </lineage>
</organism>
<dbReference type="AlphaFoldDB" id="A0AAJ7LXY1"/>
<dbReference type="CDD" id="cd22343">
    <property type="entry name" value="PDDEXK_lambda_exonuclease-like"/>
    <property type="match status" value="1"/>
</dbReference>
<dbReference type="InterPro" id="IPR051703">
    <property type="entry name" value="NF-kappa-B_Signaling_Reg"/>
</dbReference>
<dbReference type="Proteomes" id="UP000694890">
    <property type="component" value="Linkage group LG12"/>
</dbReference>
<dbReference type="RefSeq" id="XP_018533197.1">
    <property type="nucleotide sequence ID" value="XM_018677681.2"/>
</dbReference>
<reference evidence="3" key="1">
    <citation type="submission" date="2025-08" db="UniProtKB">
        <authorList>
            <consortium name="RefSeq"/>
        </authorList>
    </citation>
    <scope>IDENTIFICATION</scope>
    <source>
        <tissue evidence="3">Brain</tissue>
    </source>
</reference>
<dbReference type="GeneID" id="108884047"/>
<dbReference type="SUPFAM" id="SSF52980">
    <property type="entry name" value="Restriction endonuclease-like"/>
    <property type="match status" value="1"/>
</dbReference>
<gene>
    <name evidence="3" type="primary">LOC108884047</name>
</gene>
<dbReference type="PANTHER" id="PTHR46609:SF7">
    <property type="match status" value="1"/>
</dbReference>
<accession>A0AAJ7LXY1</accession>
<proteinExistence type="predicted"/>
<dbReference type="PANTHER" id="PTHR46609">
    <property type="entry name" value="EXONUCLEASE, PHAGE-TYPE/RECB, C-TERMINAL DOMAIN-CONTAINING PROTEIN"/>
    <property type="match status" value="1"/>
</dbReference>
<evidence type="ECO:0000313" key="3">
    <source>
        <dbReference type="RefSeq" id="XP_018533197.1"/>
    </source>
</evidence>
<dbReference type="InterPro" id="IPR011604">
    <property type="entry name" value="PDDEXK-like_dom_sf"/>
</dbReference>
<evidence type="ECO:0000256" key="1">
    <source>
        <dbReference type="SAM" id="MobiDB-lite"/>
    </source>
</evidence>
<sequence length="549" mass="62773">MSNTKLQTFRSFLTERFTAVAVEIFVEVETIVEACYEENKRLRSILHMVLNPEIKLPRIDDSRCIRATTDVREKPPELSSAVDREISEPLPKKPKEEQIECDISLESEQEEEELGGADYAVIPGCVKSDPDEEDDNTPCLTDLFHIQVVECDPSSPATFSGVEGNNEHEDSSSPDSDAVTDCPQLSRSEESASESREPERHYNTSMTMKSEQPLQKTKLELPRMMPNKSLIPTPPDFPSFLARLTEAFKDVSDDTKPLITKMGLTADVELVDCAFGKVPKGSPLSYQCPVPSSKDYEAHDDAPPRPLLPLSDHRLEPVSAPPTLSAREQEHMNTMQVTWEDAHSLEHSTRGCKRSLEELRKQHLTSRFREICKLQPGQSHAERMILKIRNGLPRCKTVQVEEEMKTEALREYCQHMCVNWYPCGMVVHPNAPWLGAQPDGLVYDPNEKPSFGLVHIRCLRFRSLVDCGFLICRDGVLKLRTNHSYYWHIQGEMMVTGTSWCDLFVFSREDILVQRIYRDKVLIEVMRKKLHDFFFRYYLQSLFDTDVTA</sequence>
<feature type="compositionally biased region" description="Polar residues" evidence="1">
    <location>
        <begin position="203"/>
        <end position="214"/>
    </location>
</feature>
<dbReference type="InterPro" id="IPR011335">
    <property type="entry name" value="Restrct_endonuc-II-like"/>
</dbReference>
<dbReference type="KEGG" id="lcf:108884047"/>
<protein>
    <submittedName>
        <fullName evidence="3">Uncharacterized protein LOC108884047</fullName>
    </submittedName>
</protein>
<evidence type="ECO:0000313" key="2">
    <source>
        <dbReference type="Proteomes" id="UP000694890"/>
    </source>
</evidence>
<feature type="region of interest" description="Disordered" evidence="1">
    <location>
        <begin position="292"/>
        <end position="314"/>
    </location>
</feature>
<dbReference type="GO" id="GO:0006281">
    <property type="term" value="P:DNA repair"/>
    <property type="evidence" value="ECO:0007669"/>
    <property type="project" value="UniProtKB-ARBA"/>
</dbReference>
<feature type="region of interest" description="Disordered" evidence="1">
    <location>
        <begin position="155"/>
        <end position="214"/>
    </location>
</feature>
<name>A0AAJ7LXY1_LATCA</name>
<dbReference type="Gene3D" id="3.90.320.10">
    <property type="match status" value="1"/>
</dbReference>